<evidence type="ECO:0000256" key="12">
    <source>
        <dbReference type="ARBA" id="ARBA00023303"/>
    </source>
</evidence>
<evidence type="ECO:0000256" key="7">
    <source>
        <dbReference type="ARBA" id="ARBA00023053"/>
    </source>
</evidence>
<sequence length="136" mass="15349">MGFDVQKCRLWYENNGLLLQVFFETLKYELYVEKPSYGISAALNDLGGHAGLWLGLSVISIVEVCGLIILLVMYCVTCGGLKTRPDDDDFAADERIQDVEEVKKELDIADENEKDLDLSDEEDEPTPNKEENAKEK</sequence>
<dbReference type="Gene3D" id="1.10.287.770">
    <property type="entry name" value="YojJ-like"/>
    <property type="match status" value="1"/>
</dbReference>
<proteinExistence type="inferred from homology"/>
<feature type="compositionally biased region" description="Acidic residues" evidence="14">
    <location>
        <begin position="108"/>
        <end position="125"/>
    </location>
</feature>
<keyword evidence="7" id="KW-0915">Sodium</keyword>
<evidence type="ECO:0000256" key="9">
    <source>
        <dbReference type="ARBA" id="ARBA00023136"/>
    </source>
</evidence>
<evidence type="ECO:0000256" key="1">
    <source>
        <dbReference type="ARBA" id="ARBA00004141"/>
    </source>
</evidence>
<accession>A0A3P7J0X3</accession>
<comment type="subcellular location">
    <subcellularLocation>
        <location evidence="1">Membrane</location>
        <topology evidence="1">Multi-pass membrane protein</topology>
    </subcellularLocation>
</comment>
<feature type="transmembrane region" description="Helical" evidence="15">
    <location>
        <begin position="52"/>
        <end position="76"/>
    </location>
</feature>
<keyword evidence="12 13" id="KW-0407">Ion channel</keyword>
<evidence type="ECO:0000256" key="14">
    <source>
        <dbReference type="SAM" id="MobiDB-lite"/>
    </source>
</evidence>
<keyword evidence="10" id="KW-0325">Glycoprotein</keyword>
<comment type="similarity">
    <text evidence="2 13">Belongs to the amiloride-sensitive sodium channel (TC 1.A.6) family.</text>
</comment>
<keyword evidence="6 15" id="KW-1133">Transmembrane helix</keyword>
<evidence type="ECO:0000313" key="16">
    <source>
        <dbReference type="EMBL" id="VDM78801.1"/>
    </source>
</evidence>
<evidence type="ECO:0000256" key="2">
    <source>
        <dbReference type="ARBA" id="ARBA00007193"/>
    </source>
</evidence>
<evidence type="ECO:0000256" key="8">
    <source>
        <dbReference type="ARBA" id="ARBA00023065"/>
    </source>
</evidence>
<evidence type="ECO:0000256" key="5">
    <source>
        <dbReference type="ARBA" id="ARBA00022692"/>
    </source>
</evidence>
<dbReference type="GO" id="GO:0015280">
    <property type="term" value="F:ligand-gated sodium channel activity"/>
    <property type="evidence" value="ECO:0007669"/>
    <property type="project" value="TreeGrafter"/>
</dbReference>
<name>A0A3P7J0X3_STRVU</name>
<dbReference type="Pfam" id="PF00858">
    <property type="entry name" value="ASC"/>
    <property type="match status" value="1"/>
</dbReference>
<evidence type="ECO:0000256" key="3">
    <source>
        <dbReference type="ARBA" id="ARBA00022448"/>
    </source>
</evidence>
<keyword evidence="11 13" id="KW-0739">Sodium transport</keyword>
<keyword evidence="9 15" id="KW-0472">Membrane</keyword>
<feature type="region of interest" description="Disordered" evidence="14">
    <location>
        <begin position="106"/>
        <end position="136"/>
    </location>
</feature>
<keyword evidence="3 13" id="KW-0813">Transport</keyword>
<evidence type="ECO:0000256" key="10">
    <source>
        <dbReference type="ARBA" id="ARBA00023180"/>
    </source>
</evidence>
<organism evidence="16 17">
    <name type="scientific">Strongylus vulgaris</name>
    <name type="common">Blood worm</name>
    <dbReference type="NCBI Taxonomy" id="40348"/>
    <lineage>
        <taxon>Eukaryota</taxon>
        <taxon>Metazoa</taxon>
        <taxon>Ecdysozoa</taxon>
        <taxon>Nematoda</taxon>
        <taxon>Chromadorea</taxon>
        <taxon>Rhabditida</taxon>
        <taxon>Rhabditina</taxon>
        <taxon>Rhabditomorpha</taxon>
        <taxon>Strongyloidea</taxon>
        <taxon>Strongylidae</taxon>
        <taxon>Strongylus</taxon>
    </lineage>
</organism>
<dbReference type="PANTHER" id="PTHR11690:SF269">
    <property type="entry name" value="DEGENERIN-LIKE PROTEIN ASIC-2"/>
    <property type="match status" value="1"/>
</dbReference>
<feature type="compositionally biased region" description="Basic and acidic residues" evidence="14">
    <location>
        <begin position="126"/>
        <end position="136"/>
    </location>
</feature>
<dbReference type="Proteomes" id="UP000270094">
    <property type="component" value="Unassembled WGS sequence"/>
</dbReference>
<evidence type="ECO:0000256" key="15">
    <source>
        <dbReference type="SAM" id="Phobius"/>
    </source>
</evidence>
<reference evidence="16 17" key="1">
    <citation type="submission" date="2018-11" db="EMBL/GenBank/DDBJ databases">
        <authorList>
            <consortium name="Pathogen Informatics"/>
        </authorList>
    </citation>
    <scope>NUCLEOTIDE SEQUENCE [LARGE SCALE GENOMIC DNA]</scope>
</reference>
<evidence type="ECO:0000256" key="11">
    <source>
        <dbReference type="ARBA" id="ARBA00023201"/>
    </source>
</evidence>
<evidence type="ECO:0000256" key="4">
    <source>
        <dbReference type="ARBA" id="ARBA00022461"/>
    </source>
</evidence>
<dbReference type="PRINTS" id="PR01078">
    <property type="entry name" value="AMINACHANNEL"/>
</dbReference>
<keyword evidence="17" id="KW-1185">Reference proteome</keyword>
<gene>
    <name evidence="16" type="ORF">SVUK_LOCUS13799</name>
</gene>
<keyword evidence="5 13" id="KW-0812">Transmembrane</keyword>
<dbReference type="OrthoDB" id="6021021at2759"/>
<evidence type="ECO:0000256" key="6">
    <source>
        <dbReference type="ARBA" id="ARBA00022989"/>
    </source>
</evidence>
<dbReference type="InterPro" id="IPR001873">
    <property type="entry name" value="ENaC"/>
</dbReference>
<dbReference type="AlphaFoldDB" id="A0A3P7J0X3"/>
<keyword evidence="4 13" id="KW-0894">Sodium channel</keyword>
<evidence type="ECO:0000313" key="17">
    <source>
        <dbReference type="Proteomes" id="UP000270094"/>
    </source>
</evidence>
<dbReference type="GO" id="GO:0005886">
    <property type="term" value="C:plasma membrane"/>
    <property type="evidence" value="ECO:0007669"/>
    <property type="project" value="TreeGrafter"/>
</dbReference>
<protein>
    <submittedName>
        <fullName evidence="16">Uncharacterized protein</fullName>
    </submittedName>
</protein>
<dbReference type="PANTHER" id="PTHR11690">
    <property type="entry name" value="AMILORIDE-SENSITIVE SODIUM CHANNEL-RELATED"/>
    <property type="match status" value="1"/>
</dbReference>
<keyword evidence="8 13" id="KW-0406">Ion transport</keyword>
<evidence type="ECO:0000256" key="13">
    <source>
        <dbReference type="RuleBase" id="RU000679"/>
    </source>
</evidence>
<dbReference type="EMBL" id="UYYB01102968">
    <property type="protein sequence ID" value="VDM78801.1"/>
    <property type="molecule type" value="Genomic_DNA"/>
</dbReference>